<dbReference type="RefSeq" id="WP_317935250.1">
    <property type="nucleotide sequence ID" value="NZ_JAUBDH010000003.1"/>
</dbReference>
<evidence type="ECO:0000313" key="2">
    <source>
        <dbReference type="Proteomes" id="UP001280629"/>
    </source>
</evidence>
<name>A0ABU4FY99_9BACL</name>
<comment type="caution">
    <text evidence="1">The sequence shown here is derived from an EMBL/GenBank/DDBJ whole genome shotgun (WGS) entry which is preliminary data.</text>
</comment>
<proteinExistence type="predicted"/>
<dbReference type="Proteomes" id="UP001280629">
    <property type="component" value="Unassembled WGS sequence"/>
</dbReference>
<reference evidence="1 2" key="1">
    <citation type="submission" date="2023-06" db="EMBL/GenBank/DDBJ databases">
        <title>Sporosarcina sp. nov., isolated from Korean traditional fermented seafood 'Jeotgal'.</title>
        <authorList>
            <person name="Yang A.-I."/>
            <person name="Shin N.-R."/>
        </authorList>
    </citation>
    <scope>NUCLEOTIDE SEQUENCE [LARGE SCALE GENOMIC DNA]</scope>
    <source>
        <strain evidence="1 2">KCTC3840</strain>
    </source>
</reference>
<keyword evidence="2" id="KW-1185">Reference proteome</keyword>
<accession>A0ABU4FY99</accession>
<organism evidence="1 2">
    <name type="scientific">Sporosarcina aquimarina</name>
    <dbReference type="NCBI Taxonomy" id="114975"/>
    <lineage>
        <taxon>Bacteria</taxon>
        <taxon>Bacillati</taxon>
        <taxon>Bacillota</taxon>
        <taxon>Bacilli</taxon>
        <taxon>Bacillales</taxon>
        <taxon>Caryophanaceae</taxon>
        <taxon>Sporosarcina</taxon>
    </lineage>
</organism>
<evidence type="ECO:0000313" key="1">
    <source>
        <dbReference type="EMBL" id="MDW0109704.1"/>
    </source>
</evidence>
<sequence length="174" mass="19718">MKKKIGILSMAVLIIAVGAVLFLNRGLLLSGDKSNGASGKASDSPIQQIMEGEKQPVEQEFPDTMTEYNVQEAIHAMSHQKVRADDKWLSILMTPERIDRLIEIVENKQDRFQKNGELYLNILTRWSNGDFSQVDLDHNAIWKLQKGTIGRATGILSAEEEQKFIKKKFDETEE</sequence>
<dbReference type="Pfam" id="PF19754">
    <property type="entry name" value="DUF6241"/>
    <property type="match status" value="1"/>
</dbReference>
<protein>
    <submittedName>
        <fullName evidence="1">DUF6241 domain-containing protein</fullName>
    </submittedName>
</protein>
<dbReference type="EMBL" id="JAUBDH010000003">
    <property type="protein sequence ID" value="MDW0109704.1"/>
    <property type="molecule type" value="Genomic_DNA"/>
</dbReference>
<dbReference type="InterPro" id="IPR046208">
    <property type="entry name" value="DUF6241"/>
</dbReference>
<gene>
    <name evidence="1" type="ORF">QT716_06500</name>
</gene>